<evidence type="ECO:0000313" key="1">
    <source>
        <dbReference type="EMBL" id="EPQ52541.1"/>
    </source>
</evidence>
<sequence length="64" mass="6651">MTPIEGDALVAGLKDSKFNDMASLLGQIPASDLTGFLSLLTGNVTLLLPSSSKPSLPNEAVMVY</sequence>
<proteinExistence type="predicted"/>
<evidence type="ECO:0000313" key="2">
    <source>
        <dbReference type="Proteomes" id="UP000030669"/>
    </source>
</evidence>
<organism evidence="1 2">
    <name type="scientific">Gloeophyllum trabeum (strain ATCC 11539 / FP-39264 / Madison 617)</name>
    <name type="common">Brown rot fungus</name>
    <dbReference type="NCBI Taxonomy" id="670483"/>
    <lineage>
        <taxon>Eukaryota</taxon>
        <taxon>Fungi</taxon>
        <taxon>Dikarya</taxon>
        <taxon>Basidiomycota</taxon>
        <taxon>Agaricomycotina</taxon>
        <taxon>Agaricomycetes</taxon>
        <taxon>Gloeophyllales</taxon>
        <taxon>Gloeophyllaceae</taxon>
        <taxon>Gloeophyllum</taxon>
    </lineage>
</organism>
<name>S7PY38_GLOTA</name>
<accession>S7PY38</accession>
<dbReference type="AlphaFoldDB" id="S7PY38"/>
<dbReference type="EMBL" id="KB469307">
    <property type="protein sequence ID" value="EPQ52541.1"/>
    <property type="molecule type" value="Genomic_DNA"/>
</dbReference>
<dbReference type="RefSeq" id="XP_007868846.1">
    <property type="nucleotide sequence ID" value="XM_007870655.1"/>
</dbReference>
<dbReference type="Proteomes" id="UP000030669">
    <property type="component" value="Unassembled WGS sequence"/>
</dbReference>
<dbReference type="GeneID" id="19302379"/>
<protein>
    <submittedName>
        <fullName evidence="1">Uncharacterized protein</fullName>
    </submittedName>
</protein>
<dbReference type="HOGENOM" id="CLU_2867856_0_0_1"/>
<dbReference type="KEGG" id="gtr:GLOTRDRAFT_131777"/>
<keyword evidence="2" id="KW-1185">Reference proteome</keyword>
<gene>
    <name evidence="1" type="ORF">GLOTRDRAFT_131777</name>
</gene>
<reference evidence="1 2" key="1">
    <citation type="journal article" date="2012" name="Science">
        <title>The Paleozoic origin of enzymatic lignin decomposition reconstructed from 31 fungal genomes.</title>
        <authorList>
            <person name="Floudas D."/>
            <person name="Binder M."/>
            <person name="Riley R."/>
            <person name="Barry K."/>
            <person name="Blanchette R.A."/>
            <person name="Henrissat B."/>
            <person name="Martinez A.T."/>
            <person name="Otillar R."/>
            <person name="Spatafora J.W."/>
            <person name="Yadav J.S."/>
            <person name="Aerts A."/>
            <person name="Benoit I."/>
            <person name="Boyd A."/>
            <person name="Carlson A."/>
            <person name="Copeland A."/>
            <person name="Coutinho P.M."/>
            <person name="de Vries R.P."/>
            <person name="Ferreira P."/>
            <person name="Findley K."/>
            <person name="Foster B."/>
            <person name="Gaskell J."/>
            <person name="Glotzer D."/>
            <person name="Gorecki P."/>
            <person name="Heitman J."/>
            <person name="Hesse C."/>
            <person name="Hori C."/>
            <person name="Igarashi K."/>
            <person name="Jurgens J.A."/>
            <person name="Kallen N."/>
            <person name="Kersten P."/>
            <person name="Kohler A."/>
            <person name="Kuees U."/>
            <person name="Kumar T.K.A."/>
            <person name="Kuo A."/>
            <person name="LaButti K."/>
            <person name="Larrondo L.F."/>
            <person name="Lindquist E."/>
            <person name="Ling A."/>
            <person name="Lombard V."/>
            <person name="Lucas S."/>
            <person name="Lundell T."/>
            <person name="Martin R."/>
            <person name="McLaughlin D.J."/>
            <person name="Morgenstern I."/>
            <person name="Morin E."/>
            <person name="Murat C."/>
            <person name="Nagy L.G."/>
            <person name="Nolan M."/>
            <person name="Ohm R.A."/>
            <person name="Patyshakuliyeva A."/>
            <person name="Rokas A."/>
            <person name="Ruiz-Duenas F.J."/>
            <person name="Sabat G."/>
            <person name="Salamov A."/>
            <person name="Samejima M."/>
            <person name="Schmutz J."/>
            <person name="Slot J.C."/>
            <person name="St John F."/>
            <person name="Stenlid J."/>
            <person name="Sun H."/>
            <person name="Sun S."/>
            <person name="Syed K."/>
            <person name="Tsang A."/>
            <person name="Wiebenga A."/>
            <person name="Young D."/>
            <person name="Pisabarro A."/>
            <person name="Eastwood D.C."/>
            <person name="Martin F."/>
            <person name="Cullen D."/>
            <person name="Grigoriev I.V."/>
            <person name="Hibbett D.S."/>
        </authorList>
    </citation>
    <scope>NUCLEOTIDE SEQUENCE [LARGE SCALE GENOMIC DNA]</scope>
    <source>
        <strain evidence="1 2">ATCC 11539</strain>
    </source>
</reference>